<evidence type="ECO:0000313" key="4">
    <source>
        <dbReference type="Proteomes" id="UP000076510"/>
    </source>
</evidence>
<dbReference type="EMBL" id="LQQY01000012">
    <property type="protein sequence ID" value="KZE49704.1"/>
    <property type="molecule type" value="Genomic_DNA"/>
</dbReference>
<organism evidence="3 4">
    <name type="scientific">Rossellomorea marisflavi</name>
    <dbReference type="NCBI Taxonomy" id="189381"/>
    <lineage>
        <taxon>Bacteria</taxon>
        <taxon>Bacillati</taxon>
        <taxon>Bacillota</taxon>
        <taxon>Bacilli</taxon>
        <taxon>Bacillales</taxon>
        <taxon>Bacillaceae</taxon>
        <taxon>Rossellomorea</taxon>
    </lineage>
</organism>
<name>A0A0J5Y5R0_9BACI</name>
<keyword evidence="1 2" id="KW-0963">Cytoplasm</keyword>
<evidence type="ECO:0000313" key="3">
    <source>
        <dbReference type="EMBL" id="KZE49704.1"/>
    </source>
</evidence>
<reference evidence="4" key="1">
    <citation type="submission" date="2016-01" db="EMBL/GenBank/DDBJ databases">
        <title>Whole genome sequencing of Bhargavaea cecembensis T14.</title>
        <authorList>
            <person name="Hong K.W."/>
        </authorList>
    </citation>
    <scope>NUCLEOTIDE SEQUENCE [LARGE SCALE GENOMIC DNA]</scope>
    <source>
        <strain evidence="4">M19</strain>
    </source>
</reference>
<dbReference type="NCBIfam" id="NF002777">
    <property type="entry name" value="PRK02886.1"/>
    <property type="match status" value="1"/>
</dbReference>
<dbReference type="HAMAP" id="MF_01126">
    <property type="entry name" value="UPF0298"/>
    <property type="match status" value="1"/>
</dbReference>
<dbReference type="AlphaFoldDB" id="A0A0J5Y5R0"/>
<proteinExistence type="inferred from homology"/>
<dbReference type="InterPro" id="IPR016979">
    <property type="entry name" value="DUF2129"/>
</dbReference>
<dbReference type="PATRIC" id="fig|189381.10.peg.4182"/>
<dbReference type="RefSeq" id="WP_048004159.1">
    <property type="nucleotide sequence ID" value="NZ_CAXQIX010000117.1"/>
</dbReference>
<comment type="subcellular location">
    <subcellularLocation>
        <location evidence="2">Cytoplasm</location>
    </subcellularLocation>
</comment>
<accession>A0A0J5Y5R0</accession>
<dbReference type="OrthoDB" id="2990788at2"/>
<protein>
    <recommendedName>
        <fullName evidence="2">UPF0298 protein AV649_01355</fullName>
    </recommendedName>
</protein>
<dbReference type="Pfam" id="PF09902">
    <property type="entry name" value="DUF2129"/>
    <property type="match status" value="1"/>
</dbReference>
<evidence type="ECO:0000256" key="2">
    <source>
        <dbReference type="HAMAP-Rule" id="MF_01126"/>
    </source>
</evidence>
<evidence type="ECO:0000256" key="1">
    <source>
        <dbReference type="ARBA" id="ARBA00022490"/>
    </source>
</evidence>
<sequence length="91" mass="10825">MLTERQGLVVYLHSLKHAKSLRRFGNVHYVSRKMKYVVLYCNQEDLQSIMDKISGYSYVKRVDPSHKPFIKSVFENSRPDKAKEYDYKMGF</sequence>
<dbReference type="GO" id="GO:0005737">
    <property type="term" value="C:cytoplasm"/>
    <property type="evidence" value="ECO:0007669"/>
    <property type="project" value="UniProtKB-SubCell"/>
</dbReference>
<comment type="caution">
    <text evidence="3">The sequence shown here is derived from an EMBL/GenBank/DDBJ whole genome shotgun (WGS) entry which is preliminary data.</text>
</comment>
<comment type="similarity">
    <text evidence="2">Belongs to the UPF0298 family.</text>
</comment>
<gene>
    <name evidence="3" type="ORF">AV649_01355</name>
</gene>
<dbReference type="PIRSF" id="PIRSF031653">
    <property type="entry name" value="UCP031653"/>
    <property type="match status" value="1"/>
</dbReference>
<dbReference type="Proteomes" id="UP000076510">
    <property type="component" value="Unassembled WGS sequence"/>
</dbReference>